<gene>
    <name evidence="2" type="ORF">I6J18_16215</name>
</gene>
<dbReference type="Pfam" id="PF08671">
    <property type="entry name" value="SinI"/>
    <property type="match status" value="1"/>
</dbReference>
<dbReference type="Proteomes" id="UP000595254">
    <property type="component" value="Chromosome"/>
</dbReference>
<protein>
    <submittedName>
        <fullName evidence="2">Anti-repressor SinI family protein</fullName>
    </submittedName>
</protein>
<accession>A0A974NRU6</accession>
<feature type="domain" description="Sin" evidence="1">
    <location>
        <begin position="3"/>
        <end position="41"/>
    </location>
</feature>
<evidence type="ECO:0000313" key="3">
    <source>
        <dbReference type="Proteomes" id="UP000595254"/>
    </source>
</evidence>
<name>A0A974NRU6_PERPY</name>
<evidence type="ECO:0000313" key="2">
    <source>
        <dbReference type="EMBL" id="QQT02715.1"/>
    </source>
</evidence>
<sequence length="54" mass="6125">MLGGIGLVQAELDQEWVELILQARQLGLKQQEIKDFLQAKKKDKQGKDEKTCAL</sequence>
<dbReference type="PROSITE" id="PS51500">
    <property type="entry name" value="SIN"/>
    <property type="match status" value="1"/>
</dbReference>
<reference evidence="2 3" key="1">
    <citation type="submission" date="2021-01" db="EMBL/GenBank/DDBJ databases">
        <title>FDA dAtabase for Regulatory Grade micrObial Sequences (FDA-ARGOS): Supporting development and validation of Infectious Disease Dx tests.</title>
        <authorList>
            <person name="Nelson B."/>
            <person name="Plummer A."/>
            <person name="Tallon L."/>
            <person name="Sadzewicz L."/>
            <person name="Zhao X."/>
            <person name="Boylan J."/>
            <person name="Ott S."/>
            <person name="Bowen H."/>
            <person name="Vavikolanu K."/>
            <person name="Mehta A."/>
            <person name="Aluvathingal J."/>
            <person name="Nadendla S."/>
            <person name="Myers T."/>
            <person name="Yan Y."/>
            <person name="Sichtig H."/>
        </authorList>
    </citation>
    <scope>NUCLEOTIDE SEQUENCE [LARGE SCALE GENOMIC DNA]</scope>
    <source>
        <strain evidence="2 3">FDAARGOS_1161</strain>
    </source>
</reference>
<dbReference type="InterPro" id="IPR010981">
    <property type="entry name" value="SinR/SinI_dimer_dom"/>
</dbReference>
<dbReference type="InterPro" id="IPR036281">
    <property type="entry name" value="SinR/SinI_dimer_dom_sf"/>
</dbReference>
<keyword evidence="3" id="KW-1185">Reference proteome</keyword>
<dbReference type="GO" id="GO:0006355">
    <property type="term" value="P:regulation of DNA-templated transcription"/>
    <property type="evidence" value="ECO:0007669"/>
    <property type="project" value="InterPro"/>
</dbReference>
<proteinExistence type="predicted"/>
<evidence type="ECO:0000259" key="1">
    <source>
        <dbReference type="PROSITE" id="PS51500"/>
    </source>
</evidence>
<dbReference type="EMBL" id="CP068053">
    <property type="protein sequence ID" value="QQT02715.1"/>
    <property type="molecule type" value="Genomic_DNA"/>
</dbReference>
<dbReference type="GO" id="GO:0046983">
    <property type="term" value="F:protein dimerization activity"/>
    <property type="evidence" value="ECO:0007669"/>
    <property type="project" value="InterPro"/>
</dbReference>
<dbReference type="AlphaFoldDB" id="A0A974NRU6"/>
<organism evidence="2 3">
    <name type="scientific">Peribacillus psychrosaccharolyticus</name>
    <name type="common">Bacillus psychrosaccharolyticus</name>
    <dbReference type="NCBI Taxonomy" id="1407"/>
    <lineage>
        <taxon>Bacteria</taxon>
        <taxon>Bacillati</taxon>
        <taxon>Bacillota</taxon>
        <taxon>Bacilli</taxon>
        <taxon>Bacillales</taxon>
        <taxon>Bacillaceae</taxon>
        <taxon>Peribacillus</taxon>
    </lineage>
</organism>
<dbReference type="SUPFAM" id="SSF47406">
    <property type="entry name" value="SinR repressor dimerisation domain-like"/>
    <property type="match status" value="1"/>
</dbReference>
<dbReference type="KEGG" id="ppsr:I6J18_16215"/>